<dbReference type="EMBL" id="JAKOGI010003340">
    <property type="protein sequence ID" value="KAJ8420560.1"/>
    <property type="molecule type" value="Genomic_DNA"/>
</dbReference>
<organism evidence="1 2">
    <name type="scientific">Carnegiea gigantea</name>
    <dbReference type="NCBI Taxonomy" id="171969"/>
    <lineage>
        <taxon>Eukaryota</taxon>
        <taxon>Viridiplantae</taxon>
        <taxon>Streptophyta</taxon>
        <taxon>Embryophyta</taxon>
        <taxon>Tracheophyta</taxon>
        <taxon>Spermatophyta</taxon>
        <taxon>Magnoliopsida</taxon>
        <taxon>eudicotyledons</taxon>
        <taxon>Gunneridae</taxon>
        <taxon>Pentapetalae</taxon>
        <taxon>Caryophyllales</taxon>
        <taxon>Cactineae</taxon>
        <taxon>Cactaceae</taxon>
        <taxon>Cactoideae</taxon>
        <taxon>Echinocereeae</taxon>
        <taxon>Carnegiea</taxon>
    </lineage>
</organism>
<sequence length="153" mass="17756">MEDPIAVLFIDKGQPIGPLDKVVNEFSKFLGTIAHDYTWAPLIYTNWSKVPNKDEMWDMFILFEILGGFSKGASNEFTIISMTTMMLDGKITRPEYLILILRFLLQYWNDSTVQVLNYYRCTIFFNACYINISHEIPISLQQISAKNVESHEQ</sequence>
<accession>A0A9Q1JJL7</accession>
<name>A0A9Q1JJL7_9CARY</name>
<comment type="caution">
    <text evidence="1">The sequence shown here is derived from an EMBL/GenBank/DDBJ whole genome shotgun (WGS) entry which is preliminary data.</text>
</comment>
<dbReference type="OrthoDB" id="1750299at2759"/>
<keyword evidence="2" id="KW-1185">Reference proteome</keyword>
<evidence type="ECO:0000313" key="1">
    <source>
        <dbReference type="EMBL" id="KAJ8420560.1"/>
    </source>
</evidence>
<proteinExistence type="predicted"/>
<gene>
    <name evidence="1" type="ORF">Cgig2_032394</name>
</gene>
<dbReference type="Proteomes" id="UP001153076">
    <property type="component" value="Unassembled WGS sequence"/>
</dbReference>
<dbReference type="AlphaFoldDB" id="A0A9Q1JJL7"/>
<reference evidence="1" key="1">
    <citation type="submission" date="2022-04" db="EMBL/GenBank/DDBJ databases">
        <title>Carnegiea gigantea Genome sequencing and assembly v2.</title>
        <authorList>
            <person name="Copetti D."/>
            <person name="Sanderson M.J."/>
            <person name="Burquez A."/>
            <person name="Wojciechowski M.F."/>
        </authorList>
    </citation>
    <scope>NUCLEOTIDE SEQUENCE</scope>
    <source>
        <strain evidence="1">SGP5-SGP5p</strain>
        <tissue evidence="1">Aerial part</tissue>
    </source>
</reference>
<protein>
    <submittedName>
        <fullName evidence="1">Uncharacterized protein</fullName>
    </submittedName>
</protein>
<evidence type="ECO:0000313" key="2">
    <source>
        <dbReference type="Proteomes" id="UP001153076"/>
    </source>
</evidence>